<dbReference type="EMBL" id="CM029046">
    <property type="protein sequence ID" value="KAG2587426.1"/>
    <property type="molecule type" value="Genomic_DNA"/>
</dbReference>
<accession>A0A8T0RRM5</accession>
<feature type="region of interest" description="Disordered" evidence="1">
    <location>
        <begin position="95"/>
        <end position="163"/>
    </location>
</feature>
<proteinExistence type="predicted"/>
<feature type="region of interest" description="Disordered" evidence="1">
    <location>
        <begin position="1"/>
        <end position="39"/>
    </location>
</feature>
<gene>
    <name evidence="2" type="ORF">PVAP13_5NG150700</name>
</gene>
<comment type="caution">
    <text evidence="2">The sequence shown here is derived from an EMBL/GenBank/DDBJ whole genome shotgun (WGS) entry which is preliminary data.</text>
</comment>
<feature type="compositionally biased region" description="Acidic residues" evidence="1">
    <location>
        <begin position="28"/>
        <end position="39"/>
    </location>
</feature>
<evidence type="ECO:0000313" key="3">
    <source>
        <dbReference type="Proteomes" id="UP000823388"/>
    </source>
</evidence>
<keyword evidence="3" id="KW-1185">Reference proteome</keyword>
<protein>
    <submittedName>
        <fullName evidence="2">Uncharacterized protein</fullName>
    </submittedName>
</protein>
<reference evidence="2" key="1">
    <citation type="submission" date="2020-05" db="EMBL/GenBank/DDBJ databases">
        <title>WGS assembly of Panicum virgatum.</title>
        <authorList>
            <person name="Lovell J.T."/>
            <person name="Jenkins J."/>
            <person name="Shu S."/>
            <person name="Juenger T.E."/>
            <person name="Schmutz J."/>
        </authorList>
    </citation>
    <scope>NUCLEOTIDE SEQUENCE</scope>
    <source>
        <strain evidence="2">AP13</strain>
    </source>
</reference>
<evidence type="ECO:0000256" key="1">
    <source>
        <dbReference type="SAM" id="MobiDB-lite"/>
    </source>
</evidence>
<dbReference type="Proteomes" id="UP000823388">
    <property type="component" value="Chromosome 5N"/>
</dbReference>
<dbReference type="AlphaFoldDB" id="A0A8T0RRM5"/>
<name>A0A8T0RRM5_PANVG</name>
<sequence>MHCSACGSSTHNKRTCHKYPDKRNMPNPEEELEEYDDPSILEKIMPARLNNELDPSENADTVVFNLLRQENIARSAMQPRGPLPDENMFVALERDNLPPQRLTTAMNIGRGRATSTRSRKRKAKTTTDDEHPAECSGTARVRGRSGVRTGRKGARGGGRGRST</sequence>
<evidence type="ECO:0000313" key="2">
    <source>
        <dbReference type="EMBL" id="KAG2587426.1"/>
    </source>
</evidence>
<feature type="compositionally biased region" description="Basic residues" evidence="1">
    <location>
        <begin position="141"/>
        <end position="154"/>
    </location>
</feature>
<organism evidence="2 3">
    <name type="scientific">Panicum virgatum</name>
    <name type="common">Blackwell switchgrass</name>
    <dbReference type="NCBI Taxonomy" id="38727"/>
    <lineage>
        <taxon>Eukaryota</taxon>
        <taxon>Viridiplantae</taxon>
        <taxon>Streptophyta</taxon>
        <taxon>Embryophyta</taxon>
        <taxon>Tracheophyta</taxon>
        <taxon>Spermatophyta</taxon>
        <taxon>Magnoliopsida</taxon>
        <taxon>Liliopsida</taxon>
        <taxon>Poales</taxon>
        <taxon>Poaceae</taxon>
        <taxon>PACMAD clade</taxon>
        <taxon>Panicoideae</taxon>
        <taxon>Panicodae</taxon>
        <taxon>Paniceae</taxon>
        <taxon>Panicinae</taxon>
        <taxon>Panicum</taxon>
        <taxon>Panicum sect. Hiantes</taxon>
    </lineage>
</organism>
<feature type="compositionally biased region" description="Polar residues" evidence="1">
    <location>
        <begin position="1"/>
        <end position="10"/>
    </location>
</feature>